<dbReference type="EMBL" id="BAPV01000002">
    <property type="protein sequence ID" value="GBQ83450.1"/>
    <property type="molecule type" value="Genomic_DNA"/>
</dbReference>
<accession>A0ABQ0PWR3</accession>
<comment type="caution">
    <text evidence="2">The sequence shown here is derived from an EMBL/GenBank/DDBJ whole genome shotgun (WGS) entry which is preliminary data.</text>
</comment>
<organism evidence="2 3">
    <name type="scientific">Asaia krungthepensis NRIC 0535</name>
    <dbReference type="NCBI Taxonomy" id="1307925"/>
    <lineage>
        <taxon>Bacteria</taxon>
        <taxon>Pseudomonadati</taxon>
        <taxon>Pseudomonadota</taxon>
        <taxon>Alphaproteobacteria</taxon>
        <taxon>Acetobacterales</taxon>
        <taxon>Acetobacteraceae</taxon>
        <taxon>Asaia</taxon>
    </lineage>
</organism>
<protein>
    <submittedName>
        <fullName evidence="2">Uncharacterized protein</fullName>
    </submittedName>
</protein>
<name>A0ABQ0PWR3_9PROT</name>
<keyword evidence="3" id="KW-1185">Reference proteome</keyword>
<evidence type="ECO:0000313" key="2">
    <source>
        <dbReference type="EMBL" id="GBQ83450.1"/>
    </source>
</evidence>
<dbReference type="Proteomes" id="UP001062776">
    <property type="component" value="Unassembled WGS sequence"/>
</dbReference>
<evidence type="ECO:0000313" key="3">
    <source>
        <dbReference type="Proteomes" id="UP001062776"/>
    </source>
</evidence>
<sequence length="178" mass="19612">MGQRRMGGHQIVTTRVKNAVESLAHTLEARPERNWKKRHQRRCIAQNGCIGISGSECFQRRRATPQNLGRLTRLWEHSVRLETQSLAILGAAGHARRNQRSFLMGSRQEAGPASGKGDKGASKRRSGFLHAYGMVIAIAIGHAGAPEREIDESLIIADSNARFAGRPGEATFPHAMNR</sequence>
<proteinExistence type="predicted"/>
<reference evidence="2" key="1">
    <citation type="submission" date="2013-04" db="EMBL/GenBank/DDBJ databases">
        <title>The genome sequencing project of 58 acetic acid bacteria.</title>
        <authorList>
            <person name="Okamoto-Kainuma A."/>
            <person name="Ishikawa M."/>
            <person name="Umino S."/>
            <person name="Koizumi Y."/>
            <person name="Shiwa Y."/>
            <person name="Yoshikawa H."/>
            <person name="Matsutani M."/>
            <person name="Matsushita K."/>
        </authorList>
    </citation>
    <scope>NUCLEOTIDE SEQUENCE</scope>
    <source>
        <strain evidence="2">NRIC 0535</strain>
    </source>
</reference>
<gene>
    <name evidence="2" type="ORF">AA0535_0253</name>
</gene>
<feature type="region of interest" description="Disordered" evidence="1">
    <location>
        <begin position="104"/>
        <end position="123"/>
    </location>
</feature>
<evidence type="ECO:0000256" key="1">
    <source>
        <dbReference type="SAM" id="MobiDB-lite"/>
    </source>
</evidence>